<evidence type="ECO:0000313" key="2">
    <source>
        <dbReference type="EMBL" id="SMF83397.1"/>
    </source>
</evidence>
<evidence type="ECO:0000313" key="3">
    <source>
        <dbReference type="Proteomes" id="UP000192911"/>
    </source>
</evidence>
<dbReference type="STRING" id="28094.SAMN06295900_1322"/>
<protein>
    <submittedName>
        <fullName evidence="2">Uncharacterized protein</fullName>
    </submittedName>
</protein>
<sequence length="205" mass="20564">MARAAGARHGQSCTSPLSQSRTDLILQGVRCGLGGISLFEGGGPFSPSGRTVLVNSGVGQPANVSLEVAGYASGNTTLSSGSRDAQGGGPKASGDAARLAGQEREEQVANIVNGSTSGEKVAVPGIGSTDIDVVARNGDLIAVGGPAKANNLGKLAQELRIYQAIANQRGVSAQVYFAEGTPRSAINLATKILGEGNVKIFSGSE</sequence>
<dbReference type="Proteomes" id="UP000192911">
    <property type="component" value="Unassembled WGS sequence"/>
</dbReference>
<accession>A0A1X7HBQ5</accession>
<keyword evidence="3" id="KW-1185">Reference proteome</keyword>
<reference evidence="3" key="1">
    <citation type="submission" date="2017-04" db="EMBL/GenBank/DDBJ databases">
        <authorList>
            <person name="Varghese N."/>
            <person name="Submissions S."/>
        </authorList>
    </citation>
    <scope>NUCLEOTIDE SEQUENCE [LARGE SCALE GENOMIC DNA]</scope>
    <source>
        <strain evidence="3">Ballard 720</strain>
    </source>
</reference>
<feature type="region of interest" description="Disordered" evidence="1">
    <location>
        <begin position="75"/>
        <end position="96"/>
    </location>
</feature>
<dbReference type="AlphaFoldDB" id="A0A1X7HBQ5"/>
<proteinExistence type="predicted"/>
<evidence type="ECO:0000256" key="1">
    <source>
        <dbReference type="SAM" id="MobiDB-lite"/>
    </source>
</evidence>
<dbReference type="EMBL" id="FXAH01000032">
    <property type="protein sequence ID" value="SMF83397.1"/>
    <property type="molecule type" value="Genomic_DNA"/>
</dbReference>
<organism evidence="2 3">
    <name type="scientific">Trinickia caryophylli</name>
    <name type="common">Paraburkholderia caryophylli</name>
    <dbReference type="NCBI Taxonomy" id="28094"/>
    <lineage>
        <taxon>Bacteria</taxon>
        <taxon>Pseudomonadati</taxon>
        <taxon>Pseudomonadota</taxon>
        <taxon>Betaproteobacteria</taxon>
        <taxon>Burkholderiales</taxon>
        <taxon>Burkholderiaceae</taxon>
        <taxon>Trinickia</taxon>
    </lineage>
</organism>
<name>A0A1X7HBQ5_TRICW</name>
<gene>
    <name evidence="2" type="ORF">SAMN06295900_1322</name>
</gene>